<accession>A0A6S6SRW1</accession>
<dbReference type="EMBL" id="CACVAY010000061">
    <property type="protein sequence ID" value="CAA6813229.1"/>
    <property type="molecule type" value="Genomic_DNA"/>
</dbReference>
<gene>
    <name evidence="1" type="ORF">HELGO_WM14950</name>
</gene>
<evidence type="ECO:0000313" key="1">
    <source>
        <dbReference type="EMBL" id="CAA6813229.1"/>
    </source>
</evidence>
<name>A0A6S6SRW1_9GAMM</name>
<sequence>MVSSRERGGIQLDNTLKNPLIKSLALQDQEMNYLVTCLESLTGSNVDILVSESSL</sequence>
<dbReference type="AlphaFoldDB" id="A0A6S6SRW1"/>
<proteinExistence type="predicted"/>
<protein>
    <submittedName>
        <fullName evidence="1">Uncharacterized protein</fullName>
    </submittedName>
</protein>
<organism evidence="1">
    <name type="scientific">uncultured Thiotrichaceae bacterium</name>
    <dbReference type="NCBI Taxonomy" id="298394"/>
    <lineage>
        <taxon>Bacteria</taxon>
        <taxon>Pseudomonadati</taxon>
        <taxon>Pseudomonadota</taxon>
        <taxon>Gammaproteobacteria</taxon>
        <taxon>Thiotrichales</taxon>
        <taxon>Thiotrichaceae</taxon>
        <taxon>environmental samples</taxon>
    </lineage>
</organism>
<reference evidence="1" key="1">
    <citation type="submission" date="2020-01" db="EMBL/GenBank/DDBJ databases">
        <authorList>
            <person name="Meier V. D."/>
            <person name="Meier V D."/>
        </authorList>
    </citation>
    <scope>NUCLEOTIDE SEQUENCE</scope>
    <source>
        <strain evidence="1">HLG_WM_MAG_07</strain>
    </source>
</reference>